<accession>A0AAV1KGG1</accession>
<comment type="caution">
    <text evidence="3">The sequence shown here is derived from an EMBL/GenBank/DDBJ whole genome shotgun (WGS) entry which is preliminary data.</text>
</comment>
<dbReference type="Gene3D" id="3.30.420.10">
    <property type="entry name" value="Ribonuclease H-like superfamily/Ribonuclease H"/>
    <property type="match status" value="1"/>
</dbReference>
<feature type="region of interest" description="Disordered" evidence="1">
    <location>
        <begin position="405"/>
        <end position="425"/>
    </location>
</feature>
<dbReference type="Proteomes" id="UP001314205">
    <property type="component" value="Unassembled WGS sequence"/>
</dbReference>
<evidence type="ECO:0000313" key="4">
    <source>
        <dbReference type="Proteomes" id="UP001314205"/>
    </source>
</evidence>
<dbReference type="PANTHER" id="PTHR33939">
    <property type="entry name" value="PROTEIN CBG22215"/>
    <property type="match status" value="1"/>
</dbReference>
<feature type="domain" description="Tc1-like transposase DDE" evidence="2">
    <location>
        <begin position="159"/>
        <end position="348"/>
    </location>
</feature>
<evidence type="ECO:0000313" key="3">
    <source>
        <dbReference type="EMBL" id="CAK1581895.1"/>
    </source>
</evidence>
<dbReference type="PANTHER" id="PTHR33939:SF1">
    <property type="entry name" value="DUF4371 DOMAIN-CONTAINING PROTEIN"/>
    <property type="match status" value="1"/>
</dbReference>
<dbReference type="InterPro" id="IPR038717">
    <property type="entry name" value="Tc1-like_DDE_dom"/>
</dbReference>
<name>A0AAV1KGG1_9NEOP</name>
<dbReference type="InterPro" id="IPR036397">
    <property type="entry name" value="RNaseH_sf"/>
</dbReference>
<dbReference type="EMBL" id="CAVLGL010000035">
    <property type="protein sequence ID" value="CAK1581895.1"/>
    <property type="molecule type" value="Genomic_DNA"/>
</dbReference>
<gene>
    <name evidence="3" type="ORF">PARMNEM_LOCUS3506</name>
</gene>
<dbReference type="Pfam" id="PF13358">
    <property type="entry name" value="DDE_3"/>
    <property type="match status" value="1"/>
</dbReference>
<dbReference type="AlphaFoldDB" id="A0AAV1KGG1"/>
<evidence type="ECO:0000256" key="1">
    <source>
        <dbReference type="SAM" id="MobiDB-lite"/>
    </source>
</evidence>
<keyword evidence="4" id="KW-1185">Reference proteome</keyword>
<feature type="compositionally biased region" description="Acidic residues" evidence="1">
    <location>
        <begin position="405"/>
        <end position="418"/>
    </location>
</feature>
<evidence type="ECO:0000259" key="2">
    <source>
        <dbReference type="Pfam" id="PF13358"/>
    </source>
</evidence>
<proteinExistence type="predicted"/>
<protein>
    <recommendedName>
        <fullName evidence="2">Tc1-like transposase DDE domain-containing protein</fullName>
    </recommendedName>
</protein>
<feature type="region of interest" description="Disordered" evidence="1">
    <location>
        <begin position="38"/>
        <end position="62"/>
    </location>
</feature>
<sequence>MKEEKRVQAPTIPFEKLYERVTAATGVSERFVHKLVNEEKHAEESNSKISTPGKKRQRKTGKQEVDNFDIGVIRRKIHEFYSVKKEIPTIPKLLSILKEDIDFKGERETLRKLLHKIGFRYKKTKSNRKVLCERNDVVAWRATYLQKIKENERGEKRPVIYLDETYIHSSHSTGKCWQGPEEDGDLEPVSKGNRWIIIHAGGEKGFVENALLVFKSNTKYGDYHDEMNSINFKKWVYEKLLPNLHEPSLIVMDNAPYHSICVNRCPNSNHSKADMQKWLEKNNVSFNEQMTKPQLYELIKRNKPAPEYEIDNLMKSHGHAILRLPPYHCDLNAIEMIWSSMKRNIADKNVGKSNVLMPQLIEDAFNKITPVQWKNICNHVKKIENEYRLKDAYLDEPFIIECQSDSETDSSDSEDELLEPVSNAGTSFKTGIPRVRPLELRDHDHNYFYKI</sequence>
<organism evidence="3 4">
    <name type="scientific">Parnassius mnemosyne</name>
    <name type="common">clouded apollo</name>
    <dbReference type="NCBI Taxonomy" id="213953"/>
    <lineage>
        <taxon>Eukaryota</taxon>
        <taxon>Metazoa</taxon>
        <taxon>Ecdysozoa</taxon>
        <taxon>Arthropoda</taxon>
        <taxon>Hexapoda</taxon>
        <taxon>Insecta</taxon>
        <taxon>Pterygota</taxon>
        <taxon>Neoptera</taxon>
        <taxon>Endopterygota</taxon>
        <taxon>Lepidoptera</taxon>
        <taxon>Glossata</taxon>
        <taxon>Ditrysia</taxon>
        <taxon>Papilionoidea</taxon>
        <taxon>Papilionidae</taxon>
        <taxon>Parnassiinae</taxon>
        <taxon>Parnassini</taxon>
        <taxon>Parnassius</taxon>
        <taxon>Driopa</taxon>
    </lineage>
</organism>
<dbReference type="GO" id="GO:0003676">
    <property type="term" value="F:nucleic acid binding"/>
    <property type="evidence" value="ECO:0007669"/>
    <property type="project" value="InterPro"/>
</dbReference>
<reference evidence="3 4" key="1">
    <citation type="submission" date="2023-11" db="EMBL/GenBank/DDBJ databases">
        <authorList>
            <person name="Hedman E."/>
            <person name="Englund M."/>
            <person name="Stromberg M."/>
            <person name="Nyberg Akerstrom W."/>
            <person name="Nylinder S."/>
            <person name="Jareborg N."/>
            <person name="Kallberg Y."/>
            <person name="Kronander E."/>
        </authorList>
    </citation>
    <scope>NUCLEOTIDE SEQUENCE [LARGE SCALE GENOMIC DNA]</scope>
</reference>